<keyword evidence="2 5" id="KW-0378">Hydrolase</keyword>
<feature type="domain" description="Peptidase S1" evidence="7">
    <location>
        <begin position="87"/>
        <end position="316"/>
    </location>
</feature>
<dbReference type="InterPro" id="IPR001314">
    <property type="entry name" value="Peptidase_S1A"/>
</dbReference>
<dbReference type="AlphaFoldDB" id="A0A0N5AT45"/>
<keyword evidence="8" id="KW-1185">Reference proteome</keyword>
<evidence type="ECO:0000256" key="5">
    <source>
        <dbReference type="RuleBase" id="RU363034"/>
    </source>
</evidence>
<dbReference type="PANTHER" id="PTHR24252:SF7">
    <property type="entry name" value="HYALIN"/>
    <property type="match status" value="1"/>
</dbReference>
<keyword evidence="4" id="KW-1015">Disulfide bond</keyword>
<evidence type="ECO:0000256" key="4">
    <source>
        <dbReference type="ARBA" id="ARBA00023157"/>
    </source>
</evidence>
<dbReference type="FunFam" id="2.40.10.10:FF:000003">
    <property type="entry name" value="Transmembrane serine protease 3"/>
    <property type="match status" value="1"/>
</dbReference>
<evidence type="ECO:0000259" key="7">
    <source>
        <dbReference type="PROSITE" id="PS50240"/>
    </source>
</evidence>
<dbReference type="PROSITE" id="PS50240">
    <property type="entry name" value="TRYPSIN_DOM"/>
    <property type="match status" value="1"/>
</dbReference>
<dbReference type="Pfam" id="PF00089">
    <property type="entry name" value="Trypsin"/>
    <property type="match status" value="1"/>
</dbReference>
<evidence type="ECO:0000313" key="8">
    <source>
        <dbReference type="Proteomes" id="UP000046393"/>
    </source>
</evidence>
<evidence type="ECO:0000256" key="1">
    <source>
        <dbReference type="ARBA" id="ARBA00022670"/>
    </source>
</evidence>
<dbReference type="GO" id="GO:0004252">
    <property type="term" value="F:serine-type endopeptidase activity"/>
    <property type="evidence" value="ECO:0007669"/>
    <property type="project" value="InterPro"/>
</dbReference>
<evidence type="ECO:0000313" key="9">
    <source>
        <dbReference type="WBParaSite" id="SMUV_0000798901-mRNA-1"/>
    </source>
</evidence>
<keyword evidence="6" id="KW-0472">Membrane</keyword>
<keyword evidence="6" id="KW-1133">Transmembrane helix</keyword>
<dbReference type="InterPro" id="IPR033116">
    <property type="entry name" value="TRYPSIN_SER"/>
</dbReference>
<dbReference type="PROSITE" id="PS00134">
    <property type="entry name" value="TRYPSIN_HIS"/>
    <property type="match status" value="1"/>
</dbReference>
<keyword evidence="1 5" id="KW-0645">Protease</keyword>
<sequence length="328" mass="37173">MLIKRKHWSASDQQYLLLVLTLTLLYAYLMLRLESSVPAICTVYIVCIIEVIISSNVQYNYDVCGRTEYLRWLTDNKTLTNWIGFRLVGGTYAQPHAWPWTAELLWSFGKHCCGAAIVDIDAVVTAAHCFRYRFLQKSYKVLLGGYQLKKGEEHEIIGISTHPKFDVTPSANDIAVVRFKPSIKYDSRKRRICLPKKHVPINKKCIVTGWGHEKEGGKCSAVLKEIVVPVVSYRICNDPMHYDDLIKEDSMLCAGYDKGCVDSCQGDSGGPLFCFHNGSWELHGLVSWGHGCARPKKVGIYSKVAGFVPWILKETKRLRLLNDSYSND</sequence>
<evidence type="ECO:0000256" key="3">
    <source>
        <dbReference type="ARBA" id="ARBA00022825"/>
    </source>
</evidence>
<dbReference type="CDD" id="cd00190">
    <property type="entry name" value="Tryp_SPc"/>
    <property type="match status" value="1"/>
</dbReference>
<feature type="transmembrane region" description="Helical" evidence="6">
    <location>
        <begin position="37"/>
        <end position="57"/>
    </location>
</feature>
<evidence type="ECO:0000256" key="2">
    <source>
        <dbReference type="ARBA" id="ARBA00022801"/>
    </source>
</evidence>
<dbReference type="InterPro" id="IPR001254">
    <property type="entry name" value="Trypsin_dom"/>
</dbReference>
<dbReference type="SUPFAM" id="SSF50494">
    <property type="entry name" value="Trypsin-like serine proteases"/>
    <property type="match status" value="1"/>
</dbReference>
<keyword evidence="6" id="KW-0812">Transmembrane</keyword>
<proteinExistence type="predicted"/>
<name>A0A0N5AT45_9BILA</name>
<dbReference type="Proteomes" id="UP000046393">
    <property type="component" value="Unplaced"/>
</dbReference>
<reference evidence="9" key="1">
    <citation type="submission" date="2017-02" db="UniProtKB">
        <authorList>
            <consortium name="WormBaseParasite"/>
        </authorList>
    </citation>
    <scope>IDENTIFICATION</scope>
</reference>
<dbReference type="PROSITE" id="PS00135">
    <property type="entry name" value="TRYPSIN_SER"/>
    <property type="match status" value="1"/>
</dbReference>
<dbReference type="GO" id="GO:0006508">
    <property type="term" value="P:proteolysis"/>
    <property type="evidence" value="ECO:0007669"/>
    <property type="project" value="UniProtKB-KW"/>
</dbReference>
<evidence type="ECO:0000256" key="6">
    <source>
        <dbReference type="SAM" id="Phobius"/>
    </source>
</evidence>
<dbReference type="InterPro" id="IPR018114">
    <property type="entry name" value="TRYPSIN_HIS"/>
</dbReference>
<dbReference type="InterPro" id="IPR009003">
    <property type="entry name" value="Peptidase_S1_PA"/>
</dbReference>
<organism evidence="8 9">
    <name type="scientific">Syphacia muris</name>
    <dbReference type="NCBI Taxonomy" id="451379"/>
    <lineage>
        <taxon>Eukaryota</taxon>
        <taxon>Metazoa</taxon>
        <taxon>Ecdysozoa</taxon>
        <taxon>Nematoda</taxon>
        <taxon>Chromadorea</taxon>
        <taxon>Rhabditida</taxon>
        <taxon>Spirurina</taxon>
        <taxon>Oxyuridomorpha</taxon>
        <taxon>Oxyuroidea</taxon>
        <taxon>Oxyuridae</taxon>
        <taxon>Syphacia</taxon>
    </lineage>
</organism>
<dbReference type="PRINTS" id="PR00722">
    <property type="entry name" value="CHYMOTRYPSIN"/>
</dbReference>
<dbReference type="Gene3D" id="2.40.10.10">
    <property type="entry name" value="Trypsin-like serine proteases"/>
    <property type="match status" value="1"/>
</dbReference>
<dbReference type="STRING" id="451379.A0A0N5AT45"/>
<accession>A0A0N5AT45</accession>
<feature type="transmembrane region" description="Helical" evidence="6">
    <location>
        <begin position="15"/>
        <end position="31"/>
    </location>
</feature>
<protein>
    <submittedName>
        <fullName evidence="9">Peptidase S1 domain-containing protein</fullName>
    </submittedName>
</protein>
<dbReference type="WBParaSite" id="SMUV_0000798901-mRNA-1">
    <property type="protein sequence ID" value="SMUV_0000798901-mRNA-1"/>
    <property type="gene ID" value="SMUV_0000798901"/>
</dbReference>
<dbReference type="SMART" id="SM00020">
    <property type="entry name" value="Tryp_SPc"/>
    <property type="match status" value="1"/>
</dbReference>
<dbReference type="PANTHER" id="PTHR24252">
    <property type="entry name" value="ACROSIN-RELATED"/>
    <property type="match status" value="1"/>
</dbReference>
<dbReference type="InterPro" id="IPR043504">
    <property type="entry name" value="Peptidase_S1_PA_chymotrypsin"/>
</dbReference>
<keyword evidence="3 5" id="KW-0720">Serine protease</keyword>